<reference evidence="2" key="1">
    <citation type="submission" date="2015-01" db="EMBL/GenBank/DDBJ databases">
        <authorList>
            <person name="Paterson Steve"/>
        </authorList>
    </citation>
    <scope>NUCLEOTIDE SEQUENCE [LARGE SCALE GENOMIC DNA]</scope>
    <source>
        <strain evidence="2">OBR1</strain>
    </source>
</reference>
<dbReference type="AlphaFoldDB" id="A0A0G4K286"/>
<evidence type="ECO:0000313" key="1">
    <source>
        <dbReference type="EMBL" id="CPR21206.1"/>
    </source>
</evidence>
<evidence type="ECO:0000313" key="2">
    <source>
        <dbReference type="Proteomes" id="UP000044377"/>
    </source>
</evidence>
<protein>
    <submittedName>
        <fullName evidence="1">Uncharacterized protein</fullName>
    </submittedName>
</protein>
<proteinExistence type="predicted"/>
<organism evidence="1 2">
    <name type="scientific">Brenneria goodwinii</name>
    <dbReference type="NCBI Taxonomy" id="1109412"/>
    <lineage>
        <taxon>Bacteria</taxon>
        <taxon>Pseudomonadati</taxon>
        <taxon>Pseudomonadota</taxon>
        <taxon>Gammaproteobacteria</taxon>
        <taxon>Enterobacterales</taxon>
        <taxon>Pectobacteriaceae</taxon>
        <taxon>Brenneria</taxon>
    </lineage>
</organism>
<name>A0A0G4K286_9GAMM</name>
<dbReference type="Proteomes" id="UP000044377">
    <property type="component" value="Unassembled WGS sequence"/>
</dbReference>
<sequence>MSYLTKSNETATGQSLNDKKRQSELFISTHGGYLFSLCAP</sequence>
<gene>
    <name evidence="1" type="ORF">BN1221_04755</name>
</gene>
<dbReference type="EMBL" id="CGIG01000001">
    <property type="protein sequence ID" value="CPR21206.1"/>
    <property type="molecule type" value="Genomic_DNA"/>
</dbReference>
<keyword evidence="2" id="KW-1185">Reference proteome</keyword>
<accession>A0A0G4K286</accession>